<dbReference type="InterPro" id="IPR027417">
    <property type="entry name" value="P-loop_NTPase"/>
</dbReference>
<dbReference type="InterPro" id="IPR019787">
    <property type="entry name" value="Znf_PHD-finger"/>
</dbReference>
<organism evidence="7 8">
    <name type="scientific">Leucocoprinus birnbaumii</name>
    <dbReference type="NCBI Taxonomy" id="56174"/>
    <lineage>
        <taxon>Eukaryota</taxon>
        <taxon>Fungi</taxon>
        <taxon>Dikarya</taxon>
        <taxon>Basidiomycota</taxon>
        <taxon>Agaricomycotina</taxon>
        <taxon>Agaricomycetes</taxon>
        <taxon>Agaricomycetidae</taxon>
        <taxon>Agaricales</taxon>
        <taxon>Agaricineae</taxon>
        <taxon>Agaricaceae</taxon>
        <taxon>Leucocoprinus</taxon>
    </lineage>
</organism>
<dbReference type="InterPro" id="IPR052819">
    <property type="entry name" value="Chromatin_regulatory_protein"/>
</dbReference>
<feature type="region of interest" description="Disordered" evidence="5">
    <location>
        <begin position="549"/>
        <end position="592"/>
    </location>
</feature>
<comment type="caution">
    <text evidence="7">The sequence shown here is derived from an EMBL/GenBank/DDBJ whole genome shotgun (WGS) entry which is preliminary data.</text>
</comment>
<evidence type="ECO:0000256" key="1">
    <source>
        <dbReference type="ARBA" id="ARBA00022723"/>
    </source>
</evidence>
<dbReference type="PROSITE" id="PS01359">
    <property type="entry name" value="ZF_PHD_1"/>
    <property type="match status" value="1"/>
</dbReference>
<evidence type="ECO:0000259" key="6">
    <source>
        <dbReference type="PROSITE" id="PS50016"/>
    </source>
</evidence>
<accession>A0AAD5YSM3</accession>
<dbReference type="SMART" id="SM00249">
    <property type="entry name" value="PHD"/>
    <property type="match status" value="2"/>
</dbReference>
<dbReference type="PROSITE" id="PS50016">
    <property type="entry name" value="ZF_PHD_2"/>
    <property type="match status" value="1"/>
</dbReference>
<dbReference type="SUPFAM" id="SSF57903">
    <property type="entry name" value="FYVE/PHD zinc finger"/>
    <property type="match status" value="2"/>
</dbReference>
<feature type="compositionally biased region" description="Low complexity" evidence="5">
    <location>
        <begin position="846"/>
        <end position="871"/>
    </location>
</feature>
<keyword evidence="8" id="KW-1185">Reference proteome</keyword>
<dbReference type="InterPro" id="IPR019786">
    <property type="entry name" value="Zinc_finger_PHD-type_CS"/>
</dbReference>
<name>A0AAD5YSM3_9AGAR</name>
<feature type="compositionally biased region" description="Basic and acidic residues" evidence="5">
    <location>
        <begin position="229"/>
        <end position="245"/>
    </location>
</feature>
<feature type="domain" description="PHD-type" evidence="6">
    <location>
        <begin position="264"/>
        <end position="313"/>
    </location>
</feature>
<evidence type="ECO:0000313" key="8">
    <source>
        <dbReference type="Proteomes" id="UP001213000"/>
    </source>
</evidence>
<dbReference type="PANTHER" id="PTHR47636:SF1">
    <property type="entry name" value="TRANSCRIPTIONAL REGULATORY PROTEIN RCO1"/>
    <property type="match status" value="1"/>
</dbReference>
<dbReference type="Gene3D" id="3.30.40.10">
    <property type="entry name" value="Zinc/RING finger domain, C3HC4 (zinc finger)"/>
    <property type="match status" value="2"/>
</dbReference>
<feature type="compositionally biased region" description="Acidic residues" evidence="5">
    <location>
        <begin position="577"/>
        <end position="592"/>
    </location>
</feature>
<evidence type="ECO:0000256" key="5">
    <source>
        <dbReference type="SAM" id="MobiDB-lite"/>
    </source>
</evidence>
<dbReference type="InterPro" id="IPR011011">
    <property type="entry name" value="Znf_FYVE_PHD"/>
</dbReference>
<dbReference type="Gene3D" id="3.40.50.300">
    <property type="entry name" value="P-loop containing nucleotide triphosphate hydrolases"/>
    <property type="match status" value="1"/>
</dbReference>
<feature type="compositionally biased region" description="Polar residues" evidence="5">
    <location>
        <begin position="765"/>
        <end position="780"/>
    </location>
</feature>
<keyword evidence="2 4" id="KW-0863">Zinc-finger</keyword>
<dbReference type="CDD" id="cd15534">
    <property type="entry name" value="PHD2_PHF12_Rco1"/>
    <property type="match status" value="1"/>
</dbReference>
<feature type="region of interest" description="Disordered" evidence="5">
    <location>
        <begin position="763"/>
        <end position="872"/>
    </location>
</feature>
<dbReference type="GO" id="GO:0032221">
    <property type="term" value="C:Rpd3S complex"/>
    <property type="evidence" value="ECO:0007669"/>
    <property type="project" value="TreeGrafter"/>
</dbReference>
<dbReference type="EMBL" id="JANIEX010000887">
    <property type="protein sequence ID" value="KAJ3562293.1"/>
    <property type="molecule type" value="Genomic_DNA"/>
</dbReference>
<dbReference type="InterPro" id="IPR013083">
    <property type="entry name" value="Znf_RING/FYVE/PHD"/>
</dbReference>
<keyword evidence="1" id="KW-0479">Metal-binding</keyword>
<dbReference type="Proteomes" id="UP001213000">
    <property type="component" value="Unassembled WGS sequence"/>
</dbReference>
<reference evidence="7" key="1">
    <citation type="submission" date="2022-07" db="EMBL/GenBank/DDBJ databases">
        <title>Genome Sequence of Leucocoprinus birnbaumii.</title>
        <authorList>
            <person name="Buettner E."/>
        </authorList>
    </citation>
    <scope>NUCLEOTIDE SEQUENCE</scope>
    <source>
        <strain evidence="7">VT141</strain>
    </source>
</reference>
<evidence type="ECO:0000256" key="2">
    <source>
        <dbReference type="ARBA" id="ARBA00022771"/>
    </source>
</evidence>
<gene>
    <name evidence="7" type="ORF">NP233_g9669</name>
</gene>
<evidence type="ECO:0000256" key="3">
    <source>
        <dbReference type="ARBA" id="ARBA00022833"/>
    </source>
</evidence>
<keyword evidence="3" id="KW-0862">Zinc</keyword>
<dbReference type="GO" id="GO:0052381">
    <property type="term" value="F:tRNA dimethylallyltransferase activity"/>
    <property type="evidence" value="ECO:0007669"/>
    <property type="project" value="InterPro"/>
</dbReference>
<evidence type="ECO:0000256" key="4">
    <source>
        <dbReference type="PROSITE-ProRule" id="PRU00146"/>
    </source>
</evidence>
<feature type="region of interest" description="Disordered" evidence="5">
    <location>
        <begin position="150"/>
        <end position="260"/>
    </location>
</feature>
<dbReference type="GO" id="GO:0008033">
    <property type="term" value="P:tRNA processing"/>
    <property type="evidence" value="ECO:0007669"/>
    <property type="project" value="InterPro"/>
</dbReference>
<dbReference type="Pfam" id="PF00628">
    <property type="entry name" value="PHD"/>
    <property type="match status" value="2"/>
</dbReference>
<dbReference type="Gene3D" id="1.10.20.140">
    <property type="match status" value="1"/>
</dbReference>
<dbReference type="Pfam" id="PF01715">
    <property type="entry name" value="IPPT"/>
    <property type="match status" value="1"/>
</dbReference>
<feature type="compositionally biased region" description="Low complexity" evidence="5">
    <location>
        <begin position="562"/>
        <end position="575"/>
    </location>
</feature>
<dbReference type="HAMAP" id="MF_00185">
    <property type="entry name" value="IPP_trans"/>
    <property type="match status" value="1"/>
</dbReference>
<dbReference type="GO" id="GO:0006357">
    <property type="term" value="P:regulation of transcription by RNA polymerase II"/>
    <property type="evidence" value="ECO:0007669"/>
    <property type="project" value="TreeGrafter"/>
</dbReference>
<feature type="region of interest" description="Disordered" evidence="5">
    <location>
        <begin position="687"/>
        <end position="716"/>
    </location>
</feature>
<evidence type="ECO:0000313" key="7">
    <source>
        <dbReference type="EMBL" id="KAJ3562293.1"/>
    </source>
</evidence>
<protein>
    <recommendedName>
        <fullName evidence="6">PHD-type domain-containing protein</fullName>
    </recommendedName>
</protein>
<sequence length="1381" mass="153645">MATTASIPPYMMPGVAVQQPSHLEGDGNLATEILPGPPSIASVQQAAQKRDPRKPSTVFSYLPPSDPGSTYSGIMHGTLIGQEPQDGPRTKRSRVDKACVFYRSPSFLRLTTCVFLNLLAATAMLQQQTCFALHVSPCLSFARKRTASGRAQRASARNQNGATPAVPLESTSSAEAPAQFHPTPSPMDADRLSGAPDDGPLLSRSNSFNLYDLPVPTSHGRTKRKDKGKAKEVDPASVKVKEEPKNVLLPSPDPQPPSNLLNNDDHCSSCRSHGDLVYCDGCPRAFHLWCVDPPIESIEEGDSRWFCPACMIRKQPPAKPPPSLLSPLIHQLNMTIPVEFQLPEDIRTYFKDVGQGPKGNYIDTSVYKPPRQNRLGLFEDRDPYRLKDRNGAPVLCFQCGVSALPIGLAATAPASKRTRRSSVVKGASDDSWKPIVSCDFCNLHWHLDCLDPPLPSMPPYNKKWMCPNHSDKVLPIKRRAPKSNPYPVIEIDRQGQFNNGNIDIIPSETTTPVQQVNRIATDEVLINGRRYRVPERTIVLDFWSKLSKSNASSPQEEKDTISSAMSSPLTSLSSLDDFGDDPQETGSMEETDDLKIAEMLCNLRLGRLHTASSNGSSRRKTTERAVQTGSDIDPAIRSAGRSANPVTHAKRLAKAATVNGFARPQPSTSTDSTSTLGTSLSAVIATRRKRSTQSIQPENSTRELRSRSRNVGQEPSRVGLYTRTCCWARRRTPRLLKRLFPSRPPARKAVHVKVEESDDSLALLNGNSTVNSPATIITKTPSKRRGRKPAIKEAEEPKPAPAKRGRKRKEREEDPPYRPNNPEIFKKEKIDTEEKEKRVTRRRNARTPSRSRAPTTTTTAANPSSAPTTPSLKIRLPRFNAGSISMLAWLSPQPSDPFWMALRPLIAICGTTGVGKSNIAVELALRLRQGGFKHGWRGAKIINADSMQVYEGLDVITNKMPVEERQGVEHLLMDIKKPGEQYVVGQWVQDAIKLINEIHDNGEVPIVVGGTSYWIQHLVFSDRLIGSPAQTTSTTSTMAVKTPHKSPQDLQHLVSQITEQELVQLFITLPESPPSASSDADAAFKLHTLLNQIDPVMASRWHWRDTRKVLRSLEIIKETGRKASDIVAEQASRNAKFTAEYRFRTLFFWLYAEPSILEQRLYDRVDKMIELGLLDEIRSLRKIAAESSPDDTAETNYSTGIYQAIGYKEFHNYLSGSEASQSEFIQAVDRMKLSTKQYAKRQISWIRNKLIPVAESANKEDVLIPFYLLDATELGKDWTTNVQEPAVRIMEGFLNDQELPEPKSLSERALAMLTVKEKDVRPTAILEARRKIICPVCTLDENRPVMIEQGPDWEIHQNKRSHKRLQAKAIREAQANVATNT</sequence>
<dbReference type="SUPFAM" id="SSF52540">
    <property type="entry name" value="P-loop containing nucleoside triphosphate hydrolases"/>
    <property type="match status" value="1"/>
</dbReference>
<proteinExistence type="inferred from homology"/>
<dbReference type="InterPro" id="IPR018022">
    <property type="entry name" value="IPT"/>
</dbReference>
<dbReference type="InterPro" id="IPR001965">
    <property type="entry name" value="Znf_PHD"/>
</dbReference>
<dbReference type="GO" id="GO:0008270">
    <property type="term" value="F:zinc ion binding"/>
    <property type="evidence" value="ECO:0007669"/>
    <property type="project" value="UniProtKB-KW"/>
</dbReference>
<dbReference type="PANTHER" id="PTHR47636">
    <property type="entry name" value="TRANSCRIPTIONAL REGULATORY PROTEIN RCO1"/>
    <property type="match status" value="1"/>
</dbReference>
<feature type="compositionally biased region" description="Basic and acidic residues" evidence="5">
    <location>
        <begin position="824"/>
        <end position="837"/>
    </location>
</feature>